<organism evidence="4 5">
    <name type="scientific">Cohnella nanjingensis</name>
    <dbReference type="NCBI Taxonomy" id="1387779"/>
    <lineage>
        <taxon>Bacteria</taxon>
        <taxon>Bacillati</taxon>
        <taxon>Bacillota</taxon>
        <taxon>Bacilli</taxon>
        <taxon>Bacillales</taxon>
        <taxon>Paenibacillaceae</taxon>
        <taxon>Cohnella</taxon>
    </lineage>
</organism>
<dbReference type="SUPFAM" id="SSF52540">
    <property type="entry name" value="P-loop containing nucleoside triphosphate hydrolases"/>
    <property type="match status" value="1"/>
</dbReference>
<feature type="non-terminal residue" evidence="4">
    <location>
        <position position="514"/>
    </location>
</feature>
<dbReference type="InterPro" id="IPR027417">
    <property type="entry name" value="P-loop_NTPase"/>
</dbReference>
<feature type="compositionally biased region" description="Low complexity" evidence="2">
    <location>
        <begin position="476"/>
        <end position="499"/>
    </location>
</feature>
<reference evidence="4 5" key="1">
    <citation type="submission" date="2020-08" db="EMBL/GenBank/DDBJ databases">
        <title>Cohnella phylogeny.</title>
        <authorList>
            <person name="Dunlap C."/>
        </authorList>
    </citation>
    <scope>NUCLEOTIDE SEQUENCE [LARGE SCALE GENOMIC DNA]</scope>
    <source>
        <strain evidence="4 5">DSM 28246</strain>
    </source>
</reference>
<sequence>MYIRELQIDGFGAWNGLRCVFDAPVTVVLGPNEAGKSTVLRFIRSMLYGFATRAQPAERGEPVYGGRHGGRLVLRDDGREYVLERYADGPARRGSPAAVLRDEAGTEQPLTQADVERLLLGGVSERLFKQLFAVTLDELHELRTLQGEEIGNYLYHAGMAGGASLTAAGKYLNAEMDRLYRPKGSTQTLNLALAGMKELEAALRQSRQGISAYQEALARLAETDRMLERLDEEMPVLRERAAFLQGACEARAWWLAAEAARQEEAELRAQLPPSARDQAPLGEEAAARWETLLRRREDAAAAGRLAEEAVAELRSERDALVWDEALIAEAPRIEALEARREAAAARQEELGEVAADLRMLEETAAAALQRLSPAWTEDDARRFAAMAEREEARQLQLRLAEAERARERLEAEAQRVRRQQAALQEELEAEEASGDAWAADAARGAPQFVPGTREALLGAWNAFEDELRELDRAGREASWAAAASAPGGSGVGAADAGRSASRRRQAGGGPKDEG</sequence>
<gene>
    <name evidence="4" type="ORF">H7C19_27035</name>
</gene>
<dbReference type="Pfam" id="PF13514">
    <property type="entry name" value="AAA_27"/>
    <property type="match status" value="1"/>
</dbReference>
<evidence type="ECO:0000256" key="2">
    <source>
        <dbReference type="SAM" id="MobiDB-lite"/>
    </source>
</evidence>
<dbReference type="AlphaFoldDB" id="A0A7X0RYC7"/>
<accession>A0A7X0RYC7</accession>
<comment type="caution">
    <text evidence="4">The sequence shown here is derived from an EMBL/GenBank/DDBJ whole genome shotgun (WGS) entry which is preliminary data.</text>
</comment>
<evidence type="ECO:0000313" key="4">
    <source>
        <dbReference type="EMBL" id="MBB6674344.1"/>
    </source>
</evidence>
<dbReference type="EMBL" id="JACJVP010000045">
    <property type="protein sequence ID" value="MBB6674344.1"/>
    <property type="molecule type" value="Genomic_DNA"/>
</dbReference>
<dbReference type="Proteomes" id="UP000547209">
    <property type="component" value="Unassembled WGS sequence"/>
</dbReference>
<dbReference type="InterPro" id="IPR038734">
    <property type="entry name" value="YhaN_AAA"/>
</dbReference>
<keyword evidence="5" id="KW-1185">Reference proteome</keyword>
<evidence type="ECO:0000256" key="1">
    <source>
        <dbReference type="SAM" id="Coils"/>
    </source>
</evidence>
<dbReference type="Gene3D" id="3.40.50.300">
    <property type="entry name" value="P-loop containing nucleotide triphosphate hydrolases"/>
    <property type="match status" value="1"/>
</dbReference>
<proteinExistence type="predicted"/>
<feature type="coiled-coil region" evidence="1">
    <location>
        <begin position="385"/>
        <end position="433"/>
    </location>
</feature>
<evidence type="ECO:0000259" key="3">
    <source>
        <dbReference type="Pfam" id="PF13514"/>
    </source>
</evidence>
<dbReference type="PANTHER" id="PTHR41259:SF1">
    <property type="entry name" value="DOUBLE-STRAND BREAK REPAIR RAD50 ATPASE, PUTATIVE-RELATED"/>
    <property type="match status" value="1"/>
</dbReference>
<feature type="region of interest" description="Disordered" evidence="2">
    <location>
        <begin position="474"/>
        <end position="514"/>
    </location>
</feature>
<protein>
    <submittedName>
        <fullName evidence="4">AAA family ATPase</fullName>
    </submittedName>
</protein>
<feature type="coiled-coil region" evidence="1">
    <location>
        <begin position="196"/>
        <end position="247"/>
    </location>
</feature>
<keyword evidence="1" id="KW-0175">Coiled coil</keyword>
<evidence type="ECO:0000313" key="5">
    <source>
        <dbReference type="Proteomes" id="UP000547209"/>
    </source>
</evidence>
<name>A0A7X0RYC7_9BACL</name>
<dbReference type="PANTHER" id="PTHR41259">
    <property type="entry name" value="DOUBLE-STRAND BREAK REPAIR RAD50 ATPASE, PUTATIVE-RELATED"/>
    <property type="match status" value="1"/>
</dbReference>
<dbReference type="RefSeq" id="WP_185672197.1">
    <property type="nucleotide sequence ID" value="NZ_JACJVP010000045.1"/>
</dbReference>
<feature type="domain" description="YhaN AAA" evidence="3">
    <location>
        <begin position="1"/>
        <end position="206"/>
    </location>
</feature>